<dbReference type="EMBL" id="JABFAI010000542">
    <property type="protein sequence ID" value="KAF4943501.1"/>
    <property type="molecule type" value="Genomic_DNA"/>
</dbReference>
<protein>
    <recommendedName>
        <fullName evidence="1">Heterokaryon incompatibility domain-containing protein</fullName>
    </recommendedName>
</protein>
<dbReference type="Proteomes" id="UP000604273">
    <property type="component" value="Unassembled WGS sequence"/>
</dbReference>
<dbReference type="AlphaFoldDB" id="A0A8H4WMW4"/>
<feature type="domain" description="Heterokaryon incompatibility" evidence="1">
    <location>
        <begin position="44"/>
        <end position="234"/>
    </location>
</feature>
<dbReference type="PANTHER" id="PTHR24148:SF73">
    <property type="entry name" value="HET DOMAIN PROTEIN (AFU_ORTHOLOGUE AFUA_8G01020)"/>
    <property type="match status" value="1"/>
</dbReference>
<evidence type="ECO:0000313" key="3">
    <source>
        <dbReference type="Proteomes" id="UP000604273"/>
    </source>
</evidence>
<accession>A0A8H4WMW4</accession>
<gene>
    <name evidence="2" type="ORF">FGADI_13377</name>
</gene>
<reference evidence="2" key="2">
    <citation type="submission" date="2020-05" db="EMBL/GenBank/DDBJ databases">
        <authorList>
            <person name="Kim H.-S."/>
            <person name="Proctor R.H."/>
            <person name="Brown D.W."/>
        </authorList>
    </citation>
    <scope>NUCLEOTIDE SEQUENCE</scope>
    <source>
        <strain evidence="2">NRRL 45417</strain>
    </source>
</reference>
<dbReference type="OrthoDB" id="2157530at2759"/>
<evidence type="ECO:0000313" key="2">
    <source>
        <dbReference type="EMBL" id="KAF4943501.1"/>
    </source>
</evidence>
<dbReference type="PANTHER" id="PTHR24148">
    <property type="entry name" value="ANKYRIN REPEAT DOMAIN-CONTAINING PROTEIN 39 HOMOLOG-RELATED"/>
    <property type="match status" value="1"/>
</dbReference>
<organism evidence="2 3">
    <name type="scientific">Fusarium gaditjirri</name>
    <dbReference type="NCBI Taxonomy" id="282569"/>
    <lineage>
        <taxon>Eukaryota</taxon>
        <taxon>Fungi</taxon>
        <taxon>Dikarya</taxon>
        <taxon>Ascomycota</taxon>
        <taxon>Pezizomycotina</taxon>
        <taxon>Sordariomycetes</taxon>
        <taxon>Hypocreomycetidae</taxon>
        <taxon>Hypocreales</taxon>
        <taxon>Nectriaceae</taxon>
        <taxon>Fusarium</taxon>
        <taxon>Fusarium nisikadoi species complex</taxon>
    </lineage>
</organism>
<proteinExistence type="predicted"/>
<comment type="caution">
    <text evidence="2">The sequence shown here is derived from an EMBL/GenBank/DDBJ whole genome shotgun (WGS) entry which is preliminary data.</text>
</comment>
<evidence type="ECO:0000259" key="1">
    <source>
        <dbReference type="Pfam" id="PF06985"/>
    </source>
</evidence>
<dbReference type="InterPro" id="IPR052895">
    <property type="entry name" value="HetReg/Transcr_Mod"/>
</dbReference>
<dbReference type="InterPro" id="IPR010730">
    <property type="entry name" value="HET"/>
</dbReference>
<sequence length="512" mass="58058">MKFTYHHLTRNSTEIRLVRLLESSCQDSPLSLELCHASINDTNYAALSYVWGDVANTVEIVLNHLSFRIGRNFHTALKQLQQNNFHGWLWIDSVCIQQLDISEKSYQVGQMGTIFSKADCVFSWLCQSTRETDRAMDFVSRVGPRALKLGPLDLSERDDVSDYAAAKKEFHICLQNLLPHSDTETKWSELAQFALDILCEPGLQLDASHDQSLVAGIDDLLARDYWCRVWINQEVGLAKKVVIMCGTKALSLDTLDAAFKALKACNHGYAHLRSDTSGFGKHWDPWTFYCLLPLEPDYSMAVAQIFITVTKAFIDQEYQSCSGYNLVSLVPRYESDNPHNLPSWVPNWQKVGQGNMNGHRINTGWYFNATPYTMMQPRPLVGSGDTLRVLRQRGCRVDLITAVMTPPRENGEDGSDVSTGEIAKSWLSATMKFTRLGCEPSPGEDYVWRTLLATRWRGVIRALMKEGSTALVRELMRRRHVDADLLTSEQIEFVKRLRSPLDRSHDLETLPG</sequence>
<keyword evidence="3" id="KW-1185">Reference proteome</keyword>
<reference evidence="2" key="1">
    <citation type="journal article" date="2020" name="BMC Genomics">
        <title>Correction to: Identification and distribution of gene clusters required for synthesis of sphingolipid metabolism inhibitors in diverse species of the filamentous fungus Fusarium.</title>
        <authorList>
            <person name="Kim H.S."/>
            <person name="Lohmar J.M."/>
            <person name="Busman M."/>
            <person name="Brown D.W."/>
            <person name="Naumann T.A."/>
            <person name="Divon H.H."/>
            <person name="Lysoe E."/>
            <person name="Uhlig S."/>
            <person name="Proctor R.H."/>
        </authorList>
    </citation>
    <scope>NUCLEOTIDE SEQUENCE</scope>
    <source>
        <strain evidence="2">NRRL 45417</strain>
    </source>
</reference>
<name>A0A8H4WMW4_9HYPO</name>
<dbReference type="Pfam" id="PF06985">
    <property type="entry name" value="HET"/>
    <property type="match status" value="1"/>
</dbReference>